<dbReference type="InterPro" id="IPR001509">
    <property type="entry name" value="Epimerase_deHydtase"/>
</dbReference>
<feature type="compositionally biased region" description="Basic residues" evidence="1">
    <location>
        <begin position="1538"/>
        <end position="1550"/>
    </location>
</feature>
<dbReference type="eggNOG" id="ENOG502S6I4">
    <property type="taxonomic scope" value="Eukaryota"/>
</dbReference>
<dbReference type="EMBL" id="GL833129">
    <property type="protein sequence ID" value="EGB07937.1"/>
    <property type="molecule type" value="Genomic_DNA"/>
</dbReference>
<protein>
    <recommendedName>
        <fullName evidence="2">NAD-dependent epimerase/dehydratase domain-containing protein</fullName>
    </recommendedName>
</protein>
<feature type="domain" description="NAD-dependent epimerase/dehydratase" evidence="2">
    <location>
        <begin position="811"/>
        <end position="976"/>
    </location>
</feature>
<evidence type="ECO:0000313" key="4">
    <source>
        <dbReference type="Proteomes" id="UP000002729"/>
    </source>
</evidence>
<keyword evidence="4" id="KW-1185">Reference proteome</keyword>
<dbReference type="RefSeq" id="XP_009037310.1">
    <property type="nucleotide sequence ID" value="XM_009039062.1"/>
</dbReference>
<dbReference type="Proteomes" id="UP000002729">
    <property type="component" value="Unassembled WGS sequence"/>
</dbReference>
<dbReference type="GeneID" id="20228365"/>
<organism evidence="4">
    <name type="scientific">Aureococcus anophagefferens</name>
    <name type="common">Harmful bloom alga</name>
    <dbReference type="NCBI Taxonomy" id="44056"/>
    <lineage>
        <taxon>Eukaryota</taxon>
        <taxon>Sar</taxon>
        <taxon>Stramenopiles</taxon>
        <taxon>Ochrophyta</taxon>
        <taxon>Pelagophyceae</taxon>
        <taxon>Pelagomonadales</taxon>
        <taxon>Pelagomonadaceae</taxon>
        <taxon>Aureococcus</taxon>
    </lineage>
</organism>
<evidence type="ECO:0000256" key="1">
    <source>
        <dbReference type="SAM" id="MobiDB-lite"/>
    </source>
</evidence>
<dbReference type="InParanoid" id="F0YAI5"/>
<gene>
    <name evidence="3" type="ORF">AURANDRAFT_71728</name>
</gene>
<dbReference type="InterPro" id="IPR036291">
    <property type="entry name" value="NAD(P)-bd_dom_sf"/>
</dbReference>
<dbReference type="SUPFAM" id="SSF51735">
    <property type="entry name" value="NAD(P)-binding Rossmann-fold domains"/>
    <property type="match status" value="1"/>
</dbReference>
<evidence type="ECO:0000259" key="2">
    <source>
        <dbReference type="Pfam" id="PF01370"/>
    </source>
</evidence>
<dbReference type="KEGG" id="aaf:AURANDRAFT_71728"/>
<proteinExistence type="predicted"/>
<feature type="region of interest" description="Disordered" evidence="1">
    <location>
        <begin position="1531"/>
        <end position="1593"/>
    </location>
</feature>
<name>F0YAI5_AURAN</name>
<reference evidence="3 4" key="1">
    <citation type="journal article" date="2011" name="Proc. Natl. Acad. Sci. U.S.A.">
        <title>Niche of harmful alga Aureococcus anophagefferens revealed through ecogenomics.</title>
        <authorList>
            <person name="Gobler C.J."/>
            <person name="Berry D.L."/>
            <person name="Dyhrman S.T."/>
            <person name="Wilhelm S.W."/>
            <person name="Salamov A."/>
            <person name="Lobanov A.V."/>
            <person name="Zhang Y."/>
            <person name="Collier J.L."/>
            <person name="Wurch L.L."/>
            <person name="Kustka A.B."/>
            <person name="Dill B.D."/>
            <person name="Shah M."/>
            <person name="VerBerkmoes N.C."/>
            <person name="Kuo A."/>
            <person name="Terry A."/>
            <person name="Pangilinan J."/>
            <person name="Lindquist E.A."/>
            <person name="Lucas S."/>
            <person name="Paulsen I.T."/>
            <person name="Hattenrath-Lehmann T.K."/>
            <person name="Talmage S.C."/>
            <person name="Walker E.A."/>
            <person name="Koch F."/>
            <person name="Burson A.M."/>
            <person name="Marcoval M.A."/>
            <person name="Tang Y.Z."/>
            <person name="Lecleir G.R."/>
            <person name="Coyne K.J."/>
            <person name="Berg G.M."/>
            <person name="Bertrand E.M."/>
            <person name="Saito M.A."/>
            <person name="Gladyshev V.N."/>
            <person name="Grigoriev I.V."/>
        </authorList>
    </citation>
    <scope>NUCLEOTIDE SEQUENCE [LARGE SCALE GENOMIC DNA]</scope>
    <source>
        <strain evidence="4">CCMP 1984</strain>
    </source>
</reference>
<sequence>MEAVIEATYRSLCDGRQASVGFKTNQGHSVHHARIIERRTGTTILYLFRRNLLRHEISKNANTQLKDALAHPKTAAELASARGNVTLFEGAELVSDMVKRLEARAKVVGYYAGIPSLFLAYEDLVPGSSDAEARWAAVFEVLRASANATMKTPKRPLVAIHQTRAILGDVDNAAAVRDTMRSVCSPEVSFGGACEEVLAGAAAAPDKAMRSVLKRYAAANAALAAAAATAALAPHEGRRTSVRAHADAAPCRRLEAALTRDDAGRRASALRDCGACLAHLDAAMDAYFEFLPLVSARLFQLQVYGWADGRTGNASAFRALADRRAALAARADPALARPAAARRRMDASVANYGQCARSGRRLAAGADPREDCGAAAAREPNGTASLLAHLHLTFHGGTALLDLIKSSTCMLLPKTCAANANVRPDKRGAVDLLAVTAAANRCNDQRCGKNFASLAAPDDDGAVAAPVDAVFFEPSLPRHVALRWLDSPKIVFSTVARHPSFFALTRGLQAGKHPDFLLHAWQGKSPPPSYCTVLAETHVNEVRRRVDAGAIEAPKGLDACLRGGRASRAPNATRADLAAARAKMARFAVVVVAEEYAEGLRGFCRRLGWPSCAGTRHRWNPPPEVKAAADRVGRRLRPAPAPHHGAEAALGHYGLDRAAFAALVDASQLSLELYFFARELNRADHRELGLRPPSTGLAAPGEFEGATSASRTGTWSLISVRRPDSWSTGRWPDASLSYFSKSSVSSLFACLIAIIADSAFGSSSTDLHSLRARDAALDALASEIIERAARLAAAALEPADAAALAALGGAVLVTGAAGYLGAALCGALGRLGVAHVGVDVVAGPAVRKRHDVADAAALRASAAGCAAVLHAAALHAPHASSRHADDFVRTNVEGTRNVLALGLPAVHTSTTSLTITPRVKRREQAGELVWLDHASADPTAAAAGDDAPRNKYGRTKLAAERLCVAAAADVVVLRTPRFFPEAPFEDGGDLPNFKANELLGRRAALVDLVDAHLRALARVRALRGRVLTLCAPTPLARGLAPRAAAARVRDTWPRAEELFARRGWRLADAITRVYDPSAAMDALAWRPRVTFASVLRALDGEVVDEAAALEIRKKASPSTEDFAEDLPSAAVFDHEARAQALEEMAALERALELEIDAGAALEDEGPSRDASVADSEEDAYERARLLETAELCRMRLAEHDQRVLERAASFDDCECPLSTVLRGVLFARGRRIAGDGIASDWARSLLLCVFRCHAGPDKRWGLEEWCCFVADCKFPSEDAPRLFRRVALQRAAAAVGGPNDAADAYDSDASDDDGDGDGVAALVAAGVHDVRFEFGGFYRLLEELAASRRAAAGADDDSRDALEALCHDVVVPLAAQIGARGPDARGATRVDGNPLLAERKTLLLLATYLPNLWQLFTLYAQDERGHTAPRGNASRSRALGFPHLAQAAEHAVAGVELRDPASVEFGPRARDIEATALGSSAEHCRSVALALNEDRFLRLCEDLALVPAVATAALGRKCYKDARKPRLGCELGEAASPAKKRASPTKKPRPHFQSPILRTTAAHRRRMLATASQTSSLHATRDGHARATPRSKAVRANVSLALEQTKARGPRSVASTLAREIDLTTEACPGLSFCEFVDALLSVADGAIGARGRLKALYPTPHDRAVALLAVWGAADPNKFDLVAGCVASHCHANTGEHR</sequence>
<dbReference type="Gene3D" id="3.40.50.720">
    <property type="entry name" value="NAD(P)-binding Rossmann-like Domain"/>
    <property type="match status" value="1"/>
</dbReference>
<evidence type="ECO:0000313" key="3">
    <source>
        <dbReference type="EMBL" id="EGB07937.1"/>
    </source>
</evidence>
<accession>F0YAI5</accession>
<dbReference type="Pfam" id="PF01370">
    <property type="entry name" value="Epimerase"/>
    <property type="match status" value="1"/>
</dbReference>